<name>A0A368P389_9FLAO</name>
<dbReference type="Proteomes" id="UP000252249">
    <property type="component" value="Unassembled WGS sequence"/>
</dbReference>
<protein>
    <submittedName>
        <fullName evidence="1">Uncharacterized protein</fullName>
    </submittedName>
</protein>
<evidence type="ECO:0000313" key="1">
    <source>
        <dbReference type="EMBL" id="RCU56524.1"/>
    </source>
</evidence>
<proteinExistence type="predicted"/>
<dbReference type="OrthoDB" id="1446281at2"/>
<organism evidence="1 2">
    <name type="scientific">Oceanihabitans sediminis</name>
    <dbReference type="NCBI Taxonomy" id="1812012"/>
    <lineage>
        <taxon>Bacteria</taxon>
        <taxon>Pseudomonadati</taxon>
        <taxon>Bacteroidota</taxon>
        <taxon>Flavobacteriia</taxon>
        <taxon>Flavobacteriales</taxon>
        <taxon>Flavobacteriaceae</taxon>
        <taxon>Oceanihabitans</taxon>
    </lineage>
</organism>
<evidence type="ECO:0000313" key="2">
    <source>
        <dbReference type="Proteomes" id="UP000252249"/>
    </source>
</evidence>
<accession>A0A368P389</accession>
<sequence>MNQKFRNIITFFLLIAYSFSIGFPIQDYLISSVLDEDTQQEVSANLSEVKTPVLSVFPDLEPELSKTADNFIGFQNKDFKDVFLLTIHAESYTTNKDKQYLSSSKNIYPGLDKATLLYPFHSFL</sequence>
<dbReference type="AlphaFoldDB" id="A0A368P389"/>
<dbReference type="EMBL" id="QPIG01000005">
    <property type="protein sequence ID" value="RCU56524.1"/>
    <property type="molecule type" value="Genomic_DNA"/>
</dbReference>
<dbReference type="RefSeq" id="WP_072352231.1">
    <property type="nucleotide sequence ID" value="NZ_JAWVXR010000006.1"/>
</dbReference>
<gene>
    <name evidence="1" type="ORF">DU428_11540</name>
</gene>
<keyword evidence="2" id="KW-1185">Reference proteome</keyword>
<reference evidence="1 2" key="1">
    <citation type="submission" date="2018-07" db="EMBL/GenBank/DDBJ databases">
        <title>Oceanihabitans testaceum sp. nov., isolated from marine sediment.</title>
        <authorList>
            <person name="Li C.-M."/>
        </authorList>
    </citation>
    <scope>NUCLEOTIDE SEQUENCE [LARGE SCALE GENOMIC DNA]</scope>
    <source>
        <strain evidence="1 2">S9-10</strain>
    </source>
</reference>
<comment type="caution">
    <text evidence="1">The sequence shown here is derived from an EMBL/GenBank/DDBJ whole genome shotgun (WGS) entry which is preliminary data.</text>
</comment>